<accession>A0A2G5UVZ2</accession>
<dbReference type="InterPro" id="IPR013083">
    <property type="entry name" value="Znf_RING/FYVE/PHD"/>
</dbReference>
<dbReference type="AlphaFoldDB" id="A0A2G5UVZ2"/>
<keyword evidence="1 3" id="KW-0479">Metal-binding</keyword>
<gene>
    <name evidence="6" type="primary">Cnig_chr_II.g4348</name>
    <name evidence="6" type="ORF">B9Z55_004348</name>
</gene>
<evidence type="ECO:0000256" key="4">
    <source>
        <dbReference type="SAM" id="Coils"/>
    </source>
</evidence>
<evidence type="ECO:0000313" key="7">
    <source>
        <dbReference type="Proteomes" id="UP000230233"/>
    </source>
</evidence>
<dbReference type="GO" id="GO:0045121">
    <property type="term" value="C:membrane raft"/>
    <property type="evidence" value="ECO:0007669"/>
    <property type="project" value="TreeGrafter"/>
</dbReference>
<evidence type="ECO:0000256" key="3">
    <source>
        <dbReference type="PROSITE-ProRule" id="PRU00175"/>
    </source>
</evidence>
<dbReference type="InterPro" id="IPR056711">
    <property type="entry name" value="DUF7809"/>
</dbReference>
<dbReference type="PANTHER" id="PTHR21447:SF13">
    <property type="entry name" value="RING-TYPE DOMAIN-CONTAINING PROTEIN"/>
    <property type="match status" value="1"/>
</dbReference>
<dbReference type="PROSITE" id="PS50089">
    <property type="entry name" value="ZF_RING_2"/>
    <property type="match status" value="1"/>
</dbReference>
<feature type="coiled-coil region" evidence="4">
    <location>
        <begin position="434"/>
        <end position="482"/>
    </location>
</feature>
<dbReference type="Pfam" id="PF13639">
    <property type="entry name" value="zf-RING_2"/>
    <property type="match status" value="1"/>
</dbReference>
<dbReference type="PANTHER" id="PTHR21447">
    <property type="entry name" value="RING-TYPE DOMAIN-CONTAINING PROTEIN-RELATED"/>
    <property type="match status" value="1"/>
</dbReference>
<feature type="domain" description="RING-type" evidence="5">
    <location>
        <begin position="521"/>
        <end position="564"/>
    </location>
</feature>
<dbReference type="GO" id="GO:0008270">
    <property type="term" value="F:zinc ion binding"/>
    <property type="evidence" value="ECO:0007669"/>
    <property type="project" value="UniProtKB-KW"/>
</dbReference>
<keyword evidence="4" id="KW-0175">Coiled coil</keyword>
<organism evidence="6 7">
    <name type="scientific">Caenorhabditis nigoni</name>
    <dbReference type="NCBI Taxonomy" id="1611254"/>
    <lineage>
        <taxon>Eukaryota</taxon>
        <taxon>Metazoa</taxon>
        <taxon>Ecdysozoa</taxon>
        <taxon>Nematoda</taxon>
        <taxon>Chromadorea</taxon>
        <taxon>Rhabditida</taxon>
        <taxon>Rhabditina</taxon>
        <taxon>Rhabditomorpha</taxon>
        <taxon>Rhabditoidea</taxon>
        <taxon>Rhabditidae</taxon>
        <taxon>Peloderinae</taxon>
        <taxon>Caenorhabditis</taxon>
    </lineage>
</organism>
<reference evidence="7" key="1">
    <citation type="submission" date="2017-10" db="EMBL/GenBank/DDBJ databases">
        <title>Rapid genome shrinkage in a self-fertile nematode reveals novel sperm competition proteins.</title>
        <authorList>
            <person name="Yin D."/>
            <person name="Schwarz E.M."/>
            <person name="Thomas C.G."/>
            <person name="Felde R.L."/>
            <person name="Korf I.F."/>
            <person name="Cutter A.D."/>
            <person name="Schartner C.M."/>
            <person name="Ralston E.J."/>
            <person name="Meyer B.J."/>
            <person name="Haag E.S."/>
        </authorList>
    </citation>
    <scope>NUCLEOTIDE SEQUENCE [LARGE SCALE GENOMIC DNA]</scope>
    <source>
        <strain evidence="7">JU1422</strain>
    </source>
</reference>
<dbReference type="OrthoDB" id="662113at2759"/>
<keyword evidence="2" id="KW-0862">Zinc</keyword>
<dbReference type="EMBL" id="PDUG01000002">
    <property type="protein sequence ID" value="PIC43717.1"/>
    <property type="molecule type" value="Genomic_DNA"/>
</dbReference>
<name>A0A2G5UVZ2_9PELO</name>
<dbReference type="Proteomes" id="UP000230233">
    <property type="component" value="Chromosome II"/>
</dbReference>
<dbReference type="Pfam" id="PF25100">
    <property type="entry name" value="DUF7809"/>
    <property type="match status" value="1"/>
</dbReference>
<keyword evidence="7" id="KW-1185">Reference proteome</keyword>
<comment type="caution">
    <text evidence="6">The sequence shown here is derived from an EMBL/GenBank/DDBJ whole genome shotgun (WGS) entry which is preliminary data.</text>
</comment>
<evidence type="ECO:0000256" key="1">
    <source>
        <dbReference type="ARBA" id="ARBA00022771"/>
    </source>
</evidence>
<evidence type="ECO:0000313" key="6">
    <source>
        <dbReference type="EMBL" id="PIC43717.1"/>
    </source>
</evidence>
<evidence type="ECO:0000256" key="2">
    <source>
        <dbReference type="ARBA" id="ARBA00022833"/>
    </source>
</evidence>
<proteinExistence type="predicted"/>
<dbReference type="Gene3D" id="3.30.40.10">
    <property type="entry name" value="Zinc/RING finger domain, C3HC4 (zinc finger)"/>
    <property type="match status" value="1"/>
</dbReference>
<protein>
    <recommendedName>
        <fullName evidence="5">RING-type domain-containing protein</fullName>
    </recommendedName>
</protein>
<dbReference type="GO" id="GO:0045087">
    <property type="term" value="P:innate immune response"/>
    <property type="evidence" value="ECO:0007669"/>
    <property type="project" value="TreeGrafter"/>
</dbReference>
<dbReference type="SUPFAM" id="SSF57850">
    <property type="entry name" value="RING/U-box"/>
    <property type="match status" value="1"/>
</dbReference>
<dbReference type="InterPro" id="IPR001841">
    <property type="entry name" value="Znf_RING"/>
</dbReference>
<sequence length="570" mass="65904">MVGIFGIFGIPNSVPNIPGEMCPQRTHTMIALYLRAKQERIGICAEFVKFDENRFEEIHKKMEEEISRRELSPAECEQVTEEFLNLGQKRIAGKFESLFFPLNIANMCFERFVAMYTKHPSQTDGLAKERLASFYMSCKLSIETLKTIIDENLEMFSPRSKNSKEPITLRVFEDGDQQFLIKSKVTDTLEAKSTLRKKWGDEDDEYTLDTITLEEVLKNFDTKNIEFIRYPILRAKHRATPILIPNPDEPDAAYVLAIDEFFEFLKDLILGLKFYQKVVVDWMDYENSIFFILEALFKLDCTTPYFKSCPKRGAVRDIVSDVFKNIENIPAKDIRNAKSDGFTVQNLKNELAHLGLITNFPEIQEHAEAVYSEVDKRKKERFLRTCDLFDAVEQCQLICILVRHPQLKKFVHSQKGCNRVYGLKCEDCAAQNPEKQKDQKLAILEKELEALKLAHQKILEDNQQKSLEIQELQQKNLRLSVKNETNEVKLKQLTEKLAQTKLSIDDGNYSTACTSQQKIQCLICEKSIETGEDQIIRCPLCKGRFHSKCAINWLKEHKECPACNGDLPKF</sequence>
<evidence type="ECO:0000259" key="5">
    <source>
        <dbReference type="PROSITE" id="PS50089"/>
    </source>
</evidence>
<keyword evidence="1 3" id="KW-0863">Zinc-finger</keyword>